<evidence type="ECO:0000256" key="2">
    <source>
        <dbReference type="ARBA" id="ARBA00022857"/>
    </source>
</evidence>
<dbReference type="InterPro" id="IPR002347">
    <property type="entry name" value="SDR_fam"/>
</dbReference>
<comment type="caution">
    <text evidence="4">The sequence shown here is derived from an EMBL/GenBank/DDBJ whole genome shotgun (WGS) entry which is preliminary data.</text>
</comment>
<accession>W9ZGV4</accession>
<dbReference type="AlphaFoldDB" id="W9ZGV4"/>
<keyword evidence="3" id="KW-0560">Oxidoreductase</keyword>
<reference evidence="4 5" key="1">
    <citation type="submission" date="2013-03" db="EMBL/GenBank/DDBJ databases">
        <title>The Genome Sequence of Capronia coronata CBS 617.96.</title>
        <authorList>
            <consortium name="The Broad Institute Genomics Platform"/>
            <person name="Cuomo C."/>
            <person name="de Hoog S."/>
            <person name="Gorbushina A."/>
            <person name="Walker B."/>
            <person name="Young S.K."/>
            <person name="Zeng Q."/>
            <person name="Gargeya S."/>
            <person name="Fitzgerald M."/>
            <person name="Haas B."/>
            <person name="Abouelleil A."/>
            <person name="Allen A.W."/>
            <person name="Alvarado L."/>
            <person name="Arachchi H.M."/>
            <person name="Berlin A.M."/>
            <person name="Chapman S.B."/>
            <person name="Gainer-Dewar J."/>
            <person name="Goldberg J."/>
            <person name="Griggs A."/>
            <person name="Gujja S."/>
            <person name="Hansen M."/>
            <person name="Howarth C."/>
            <person name="Imamovic A."/>
            <person name="Ireland A."/>
            <person name="Larimer J."/>
            <person name="McCowan C."/>
            <person name="Murphy C."/>
            <person name="Pearson M."/>
            <person name="Poon T.W."/>
            <person name="Priest M."/>
            <person name="Roberts A."/>
            <person name="Saif S."/>
            <person name="Shea T."/>
            <person name="Sisk P."/>
            <person name="Sykes S."/>
            <person name="Wortman J."/>
            <person name="Nusbaum C."/>
            <person name="Birren B."/>
        </authorList>
    </citation>
    <scope>NUCLEOTIDE SEQUENCE [LARGE SCALE GENOMIC DNA]</scope>
    <source>
        <strain evidence="4 5">CBS 617.96</strain>
    </source>
</reference>
<evidence type="ECO:0000313" key="5">
    <source>
        <dbReference type="Proteomes" id="UP000019484"/>
    </source>
</evidence>
<dbReference type="eggNOG" id="KOG1208">
    <property type="taxonomic scope" value="Eukaryota"/>
</dbReference>
<dbReference type="RefSeq" id="XP_007721238.1">
    <property type="nucleotide sequence ID" value="XM_007723048.1"/>
</dbReference>
<proteinExistence type="inferred from homology"/>
<comment type="similarity">
    <text evidence="1">Belongs to the short-chain dehydrogenases/reductases (SDR) family.</text>
</comment>
<keyword evidence="5" id="KW-1185">Reference proteome</keyword>
<dbReference type="InterPro" id="IPR036291">
    <property type="entry name" value="NAD(P)-bd_dom_sf"/>
</dbReference>
<dbReference type="SUPFAM" id="SSF51735">
    <property type="entry name" value="NAD(P)-binding Rossmann-fold domains"/>
    <property type="match status" value="1"/>
</dbReference>
<protein>
    <submittedName>
        <fullName evidence="4">Uncharacterized protein</fullName>
    </submittedName>
</protein>
<name>W9ZGV4_9EURO</name>
<dbReference type="OrthoDB" id="542013at2759"/>
<organism evidence="4 5">
    <name type="scientific">Capronia coronata CBS 617.96</name>
    <dbReference type="NCBI Taxonomy" id="1182541"/>
    <lineage>
        <taxon>Eukaryota</taxon>
        <taxon>Fungi</taxon>
        <taxon>Dikarya</taxon>
        <taxon>Ascomycota</taxon>
        <taxon>Pezizomycotina</taxon>
        <taxon>Eurotiomycetes</taxon>
        <taxon>Chaetothyriomycetidae</taxon>
        <taxon>Chaetothyriales</taxon>
        <taxon>Herpotrichiellaceae</taxon>
        <taxon>Capronia</taxon>
    </lineage>
</organism>
<dbReference type="Pfam" id="PF00106">
    <property type="entry name" value="adh_short"/>
    <property type="match status" value="1"/>
</dbReference>
<dbReference type="HOGENOM" id="CLU_010194_44_3_1"/>
<sequence>MADAASTILVTGGTTGLGFYAASTLASQFRASTIIIASRKDTGSVAAAIQKATGHRHVRFVPLDLGSQDNIRAFVNHLEQEQYAPISMLLLNAGIQVPEGVKYTSDGIEATFGVNHVGHALLFHLLQPHLAAEARIVVTASDGHDPARKTGLPDAHYTTAERLAHPAGEALKDPGTQRYTTSKLCNVLWTYALFRRLGASPARQWTIVAFDPGMMPGTGLAREYPAFVRFLWSYILPRVVGILRILVSKNVHLPQESGANLAWVAGQDTTTSGVYYEGRKQIESSVESYDTAKQDDLWKWTVKTLASNADELKEFDMAV</sequence>
<evidence type="ECO:0000256" key="3">
    <source>
        <dbReference type="ARBA" id="ARBA00023002"/>
    </source>
</evidence>
<dbReference type="GO" id="GO:0016491">
    <property type="term" value="F:oxidoreductase activity"/>
    <property type="evidence" value="ECO:0007669"/>
    <property type="project" value="UniProtKB-KW"/>
</dbReference>
<dbReference type="PANTHER" id="PTHR24320:SF152">
    <property type="entry name" value="SHORT-CHAIN DEHYDROGENASE_REDUCTASE FAMILY PROTEIN"/>
    <property type="match status" value="1"/>
</dbReference>
<dbReference type="EMBL" id="AMWN01000002">
    <property type="protein sequence ID" value="EXJ93744.1"/>
    <property type="molecule type" value="Genomic_DNA"/>
</dbReference>
<dbReference type="STRING" id="1182541.W9ZGV4"/>
<dbReference type="Gene3D" id="3.40.50.720">
    <property type="entry name" value="NAD(P)-binding Rossmann-like Domain"/>
    <property type="match status" value="1"/>
</dbReference>
<gene>
    <name evidence="4" type="ORF">A1O1_02137</name>
</gene>
<dbReference type="PANTHER" id="PTHR24320">
    <property type="entry name" value="RETINOL DEHYDROGENASE"/>
    <property type="match status" value="1"/>
</dbReference>
<dbReference type="GeneID" id="19157037"/>
<evidence type="ECO:0000256" key="1">
    <source>
        <dbReference type="ARBA" id="ARBA00006484"/>
    </source>
</evidence>
<evidence type="ECO:0000313" key="4">
    <source>
        <dbReference type="EMBL" id="EXJ93744.1"/>
    </source>
</evidence>
<dbReference type="Proteomes" id="UP000019484">
    <property type="component" value="Unassembled WGS sequence"/>
</dbReference>
<keyword evidence="2" id="KW-0521">NADP</keyword>